<feature type="chain" id="PRO_5020821048" evidence="1">
    <location>
        <begin position="25"/>
        <end position="330"/>
    </location>
</feature>
<gene>
    <name evidence="2" type="ORF">EA656_05320</name>
</gene>
<evidence type="ECO:0000313" key="2">
    <source>
        <dbReference type="EMBL" id="TAA38059.1"/>
    </source>
</evidence>
<name>A0A4Q8M1S5_9GAMM</name>
<reference evidence="2 3" key="1">
    <citation type="submission" date="2019-02" db="EMBL/GenBank/DDBJ databases">
        <title>WGS of Pseudoxanthomonas species novum from clinical isolates.</title>
        <authorList>
            <person name="Bernier A.-M."/>
            <person name="Bernard K."/>
            <person name="Vachon A."/>
        </authorList>
    </citation>
    <scope>NUCLEOTIDE SEQUENCE [LARGE SCALE GENOMIC DNA]</scope>
    <source>
        <strain evidence="2 3">NML140781</strain>
    </source>
</reference>
<dbReference type="EMBL" id="SHMF01000001">
    <property type="protein sequence ID" value="TAA38059.1"/>
    <property type="molecule type" value="Genomic_DNA"/>
</dbReference>
<organism evidence="2 3">
    <name type="scientific">Pseudoxanthomonas winnipegensis</name>
    <dbReference type="NCBI Taxonomy" id="2480810"/>
    <lineage>
        <taxon>Bacteria</taxon>
        <taxon>Pseudomonadati</taxon>
        <taxon>Pseudomonadota</taxon>
        <taxon>Gammaproteobacteria</taxon>
        <taxon>Lysobacterales</taxon>
        <taxon>Lysobacteraceae</taxon>
        <taxon>Pseudoxanthomonas</taxon>
    </lineage>
</organism>
<accession>A0A4Q8M1S5</accession>
<dbReference type="AlphaFoldDB" id="A0A4Q8M1S5"/>
<dbReference type="Proteomes" id="UP000292087">
    <property type="component" value="Unassembled WGS sequence"/>
</dbReference>
<sequence>MLRKSIAPSLLAGVLLALASGVQAQYRDEDRPDGITAQSRKFLLGQPYTGKAEPAPRLADGHVSLNGVWKLLHEEGKPDGNLAKDLPGYRLPYTAKGRAQLAANYKEIDPEARCILTGYPRALTQVFPFEIVQTSRRTATLGLFGGHRWIWSDGRKPPVDPDPRYSGNAIGHWEGDTFVVRSSVFHDSREGKAWLDDNANPISAGAILVERYTRPDKHHLDLELTYTDTEYYTAPIRYSRHYVLAPEGQRLPQVSCEWNTEWVLTTLAPGPGEIGADGNRYFGPDRQDVPDWPIGSVGDPARATGYWLYRKNKPKPSDLPADAQTAQAKP</sequence>
<feature type="signal peptide" evidence="1">
    <location>
        <begin position="1"/>
        <end position="24"/>
    </location>
</feature>
<protein>
    <submittedName>
        <fullName evidence="2">Uncharacterized protein</fullName>
    </submittedName>
</protein>
<comment type="caution">
    <text evidence="2">The sequence shown here is derived from an EMBL/GenBank/DDBJ whole genome shotgun (WGS) entry which is preliminary data.</text>
</comment>
<dbReference type="RefSeq" id="WP_130522902.1">
    <property type="nucleotide sequence ID" value="NZ_SHLZ01000003.1"/>
</dbReference>
<evidence type="ECO:0000313" key="3">
    <source>
        <dbReference type="Proteomes" id="UP000292087"/>
    </source>
</evidence>
<keyword evidence="1" id="KW-0732">Signal</keyword>
<evidence type="ECO:0000256" key="1">
    <source>
        <dbReference type="SAM" id="SignalP"/>
    </source>
</evidence>
<proteinExistence type="predicted"/>